<gene>
    <name evidence="2" type="ORF">ADUPG1_000338</name>
</gene>
<dbReference type="EMBL" id="BQXS01000117">
    <property type="protein sequence ID" value="GKT27988.1"/>
    <property type="molecule type" value="Genomic_DNA"/>
</dbReference>
<organism evidence="2 3">
    <name type="scientific">Aduncisulcus paluster</name>
    <dbReference type="NCBI Taxonomy" id="2918883"/>
    <lineage>
        <taxon>Eukaryota</taxon>
        <taxon>Metamonada</taxon>
        <taxon>Carpediemonas-like organisms</taxon>
        <taxon>Aduncisulcus</taxon>
    </lineage>
</organism>
<evidence type="ECO:0000313" key="2">
    <source>
        <dbReference type="EMBL" id="GKT27988.1"/>
    </source>
</evidence>
<name>A0ABQ5K600_9EUKA</name>
<accession>A0ABQ5K600</accession>
<dbReference type="Gene3D" id="3.40.50.300">
    <property type="entry name" value="P-loop containing nucleotide triphosphate hydrolases"/>
    <property type="match status" value="1"/>
</dbReference>
<dbReference type="SUPFAM" id="SSF52540">
    <property type="entry name" value="P-loop containing nucleoside triphosphate hydrolases"/>
    <property type="match status" value="1"/>
</dbReference>
<dbReference type="Proteomes" id="UP001057375">
    <property type="component" value="Unassembled WGS sequence"/>
</dbReference>
<dbReference type="InterPro" id="IPR001806">
    <property type="entry name" value="Small_GTPase"/>
</dbReference>
<keyword evidence="1" id="KW-0547">Nucleotide-binding</keyword>
<protein>
    <submittedName>
        <fullName evidence="2">Small GTPase like protein</fullName>
    </submittedName>
</protein>
<dbReference type="PROSITE" id="PS51419">
    <property type="entry name" value="RAB"/>
    <property type="match status" value="1"/>
</dbReference>
<dbReference type="PRINTS" id="PR00449">
    <property type="entry name" value="RASTRNSFRMNG"/>
</dbReference>
<reference evidence="2" key="1">
    <citation type="submission" date="2022-03" db="EMBL/GenBank/DDBJ databases">
        <title>Draft genome sequence of Aduncisulcus paluster, a free-living microaerophilic Fornicata.</title>
        <authorList>
            <person name="Yuyama I."/>
            <person name="Kume K."/>
            <person name="Tamura T."/>
            <person name="Inagaki Y."/>
            <person name="Hashimoto T."/>
        </authorList>
    </citation>
    <scope>NUCLEOTIDE SEQUENCE</scope>
    <source>
        <strain evidence="2">NY0171</strain>
    </source>
</reference>
<dbReference type="Pfam" id="PF00071">
    <property type="entry name" value="Ras"/>
    <property type="match status" value="1"/>
</dbReference>
<dbReference type="InterPro" id="IPR027417">
    <property type="entry name" value="P-loop_NTPase"/>
</dbReference>
<evidence type="ECO:0000313" key="3">
    <source>
        <dbReference type="Proteomes" id="UP001057375"/>
    </source>
</evidence>
<keyword evidence="3" id="KW-1185">Reference proteome</keyword>
<dbReference type="PANTHER" id="PTHR47978">
    <property type="match status" value="1"/>
</dbReference>
<dbReference type="SMART" id="SM00174">
    <property type="entry name" value="RHO"/>
    <property type="match status" value="1"/>
</dbReference>
<dbReference type="SMART" id="SM00175">
    <property type="entry name" value="RAB"/>
    <property type="match status" value="1"/>
</dbReference>
<evidence type="ECO:0000256" key="1">
    <source>
        <dbReference type="ARBA" id="ARBA00022741"/>
    </source>
</evidence>
<comment type="caution">
    <text evidence="2">The sequence shown here is derived from an EMBL/GenBank/DDBJ whole genome shotgun (WGS) entry which is preliminary data.</text>
</comment>
<sequence length="199" mass="23230">MLNPKQMYVFIIGGSYVGKLYLIYRYTDPEIIPHVHHHRIKIDFRTVDYKFDGMGEDIKTRIFRVNIQHPTKHFLSRIIKLHESFPVAVLCAFDVTRKSSCQPFLAHPEIFKQLNLFKIPFMFIGTKCDSSMPHEMSKQDGELFAESFGSQYTETSALTGLNVKMIIDEIIKSSITSWRYTGEDEVIVEEKRKEPSKCW</sequence>
<proteinExistence type="predicted"/>